<dbReference type="Proteomes" id="UP001057522">
    <property type="component" value="Unassembled WGS sequence"/>
</dbReference>
<evidence type="ECO:0000313" key="2">
    <source>
        <dbReference type="Proteomes" id="UP001057522"/>
    </source>
</evidence>
<proteinExistence type="predicted"/>
<protein>
    <submittedName>
        <fullName evidence="1">Protein hydE</fullName>
    </submittedName>
</protein>
<name>A0ABT0TUW5_9HELI</name>
<dbReference type="Gene3D" id="3.30.420.40">
    <property type="match status" value="1"/>
</dbReference>
<dbReference type="RefSeq" id="WP_250604504.1">
    <property type="nucleotide sequence ID" value="NZ_JAMOKX010000005.1"/>
</dbReference>
<accession>A0ABT0TUW5</accession>
<sequence length="556" mass="63032">MLLALDFLLIQNLQNLEKIKNFLCKTLTQTAHTFELETQILQTDTSFTLEAKGEEQNLLDFTNALSTSLPLSLQWTFKELRILKALSPTHSLPSPQESSNLLTPLELEKITQKDSSAFCNLWESFIDFTPQKVTFLKDNQKLPLNNPKELQESLQYLSTLLKNKQSIFLKTPLGKKEVILFDENNPPKIQSPYIFVPFCLNNAQSLFKISTEECQALATLEKPLITLKPKSILKALFPTHEVPCILPFDPILLLLSKFLESHSGFYLIEPSQKLSNGICQFFKTDDTPLEISVGKNSLILKHHFKATPTTATCPELLAFKNTIKSQNLTQTNALYLGKHPTHFMLYFNQSFKTPIEFTLQTNLAQILEILKTQNPTTQSLLKNFTKANETLISQLESLPSDDRFSSNLLDLLGLCAILLDLHAPFPFTPNFDSNLKAATKALLQKAGEFVGAKGPRIDFRLEKDKEGKIYLDTLRTLRSVMSFKLAGVESELLCFGILDSMAEFFANLSRDMEENYSTKGIIICGEMFLNKQFLDQFIHYLPKDSEVLGCEIMDFI</sequence>
<dbReference type="EMBL" id="JAMOKX010000005">
    <property type="protein sequence ID" value="MCL9819723.1"/>
    <property type="molecule type" value="Genomic_DNA"/>
</dbReference>
<evidence type="ECO:0000313" key="1">
    <source>
        <dbReference type="EMBL" id="MCL9819723.1"/>
    </source>
</evidence>
<gene>
    <name evidence="1" type="ORF">NCR95_06030</name>
</gene>
<keyword evidence="2" id="KW-1185">Reference proteome</keyword>
<reference evidence="1" key="1">
    <citation type="submission" date="2022-06" db="EMBL/GenBank/DDBJ databases">
        <title>Helicobacter colisuis sp. nov.</title>
        <authorList>
            <person name="Papic B."/>
            <person name="Gruntar I."/>
        </authorList>
    </citation>
    <scope>NUCLEOTIDE SEQUENCE</scope>
    <source>
        <strain evidence="1">11154-15</strain>
    </source>
</reference>
<comment type="caution">
    <text evidence="1">The sequence shown here is derived from an EMBL/GenBank/DDBJ whole genome shotgun (WGS) entry which is preliminary data.</text>
</comment>
<organism evidence="1 2">
    <name type="scientific">Helicobacter colisuis</name>
    <dbReference type="NCBI Taxonomy" id="2949739"/>
    <lineage>
        <taxon>Bacteria</taxon>
        <taxon>Pseudomonadati</taxon>
        <taxon>Campylobacterota</taxon>
        <taxon>Epsilonproteobacteria</taxon>
        <taxon>Campylobacterales</taxon>
        <taxon>Helicobacteraceae</taxon>
        <taxon>Helicobacter</taxon>
    </lineage>
</organism>